<dbReference type="PANTHER" id="PTHR11857:SF43">
    <property type="entry name" value="GEO07291P1-RELATED"/>
    <property type="match status" value="1"/>
</dbReference>
<dbReference type="AlphaFoldDB" id="A0A9P0CXU6"/>
<name>A0A9P0CXU6_9CUCU</name>
<dbReference type="InterPro" id="IPR006170">
    <property type="entry name" value="PBP/GOBP"/>
</dbReference>
<comment type="similarity">
    <text evidence="2">Belongs to the PBP/GOBP family.</text>
</comment>
<organism evidence="6 7">
    <name type="scientific">Psylliodes chrysocephalus</name>
    <dbReference type="NCBI Taxonomy" id="3402493"/>
    <lineage>
        <taxon>Eukaryota</taxon>
        <taxon>Metazoa</taxon>
        <taxon>Ecdysozoa</taxon>
        <taxon>Arthropoda</taxon>
        <taxon>Hexapoda</taxon>
        <taxon>Insecta</taxon>
        <taxon>Pterygota</taxon>
        <taxon>Neoptera</taxon>
        <taxon>Endopterygota</taxon>
        <taxon>Coleoptera</taxon>
        <taxon>Polyphaga</taxon>
        <taxon>Cucujiformia</taxon>
        <taxon>Chrysomeloidea</taxon>
        <taxon>Chrysomelidae</taxon>
        <taxon>Galerucinae</taxon>
        <taxon>Alticini</taxon>
        <taxon>Psylliodes</taxon>
    </lineage>
</organism>
<evidence type="ECO:0000313" key="6">
    <source>
        <dbReference type="EMBL" id="CAH1110279.1"/>
    </source>
</evidence>
<comment type="subcellular location">
    <subcellularLocation>
        <location evidence="1">Secreted</location>
    </subcellularLocation>
</comment>
<dbReference type="Pfam" id="PF01395">
    <property type="entry name" value="PBP_GOBP"/>
    <property type="match status" value="3"/>
</dbReference>
<proteinExistence type="inferred from homology"/>
<dbReference type="GO" id="GO:0005549">
    <property type="term" value="F:odorant binding"/>
    <property type="evidence" value="ECO:0007669"/>
    <property type="project" value="InterPro"/>
</dbReference>
<gene>
    <name evidence="6" type="ORF">PSYICH_LOCUS10360</name>
</gene>
<dbReference type="Proteomes" id="UP001153636">
    <property type="component" value="Chromosome 4"/>
</dbReference>
<evidence type="ECO:0000256" key="2">
    <source>
        <dbReference type="ARBA" id="ARBA00008098"/>
    </source>
</evidence>
<keyword evidence="4 5" id="KW-0732">Signal</keyword>
<evidence type="ECO:0000256" key="1">
    <source>
        <dbReference type="ARBA" id="ARBA00004613"/>
    </source>
</evidence>
<dbReference type="CDD" id="cd23992">
    <property type="entry name" value="PBP_GOBP"/>
    <property type="match status" value="3"/>
</dbReference>
<feature type="signal peptide" evidence="5">
    <location>
        <begin position="1"/>
        <end position="20"/>
    </location>
</feature>
<evidence type="ECO:0000256" key="4">
    <source>
        <dbReference type="ARBA" id="ARBA00022729"/>
    </source>
</evidence>
<keyword evidence="3" id="KW-0964">Secreted</keyword>
<dbReference type="SMART" id="SM00708">
    <property type="entry name" value="PhBP"/>
    <property type="match status" value="3"/>
</dbReference>
<dbReference type="OrthoDB" id="6747128at2759"/>
<evidence type="ECO:0000256" key="3">
    <source>
        <dbReference type="ARBA" id="ARBA00022525"/>
    </source>
</evidence>
<protein>
    <submittedName>
        <fullName evidence="6">Uncharacterized protein</fullName>
    </submittedName>
</protein>
<accession>A0A9P0CXU6</accession>
<dbReference type="PANTHER" id="PTHR11857">
    <property type="entry name" value="ODORANT BINDING PROTEIN-RELATED"/>
    <property type="match status" value="1"/>
</dbReference>
<dbReference type="GO" id="GO:0007608">
    <property type="term" value="P:sensory perception of smell"/>
    <property type="evidence" value="ECO:0007669"/>
    <property type="project" value="TreeGrafter"/>
</dbReference>
<reference evidence="6" key="1">
    <citation type="submission" date="2022-01" db="EMBL/GenBank/DDBJ databases">
        <authorList>
            <person name="King R."/>
        </authorList>
    </citation>
    <scope>NUCLEOTIDE SEQUENCE</scope>
</reference>
<feature type="chain" id="PRO_5040232362" evidence="5">
    <location>
        <begin position="21"/>
        <end position="376"/>
    </location>
</feature>
<keyword evidence="7" id="KW-1185">Reference proteome</keyword>
<evidence type="ECO:0000313" key="7">
    <source>
        <dbReference type="Proteomes" id="UP001153636"/>
    </source>
</evidence>
<sequence>MKSLTVSLFCAAVVVAAVNGDELDPHFKEYLGFHRECQKSTNTDPDEVAKIFNGGPINAKVLGPEVLCVHKKLKFQNDNGDINLDELRKALDLFKASESQADSVIDNCTTRKEGDTPENSAMEILFCVGKYITIKLPDNINGAVLNSAAQYPKFYNECKSSTNTDEKEIEKIFNGDPIEANVVGDHLLCMYNKFNIGNDNGDIDQEQFRKALAAFTPAQDKHDLVLKNCLVKKGATPQEVVVELVKCTRNYVTDAVLNPDIAQYQQFRQECISSTNTDPKEIAKAYQGGPLKIEVLGAYLLCMNKKYNIRNANGDIDQENLRKSLRVFNSSEDKTDIVVTNCSVKKEGATPQEVAVEFAKCIRKYVPTEAPKADAV</sequence>
<dbReference type="SUPFAM" id="SSF47565">
    <property type="entry name" value="Insect pheromone/odorant-binding proteins"/>
    <property type="match status" value="3"/>
</dbReference>
<dbReference type="Gene3D" id="1.10.238.20">
    <property type="entry name" value="Pheromone/general odorant binding protein domain"/>
    <property type="match status" value="3"/>
</dbReference>
<dbReference type="InterPro" id="IPR036728">
    <property type="entry name" value="PBP_GOBP_sf"/>
</dbReference>
<evidence type="ECO:0000256" key="5">
    <source>
        <dbReference type="SAM" id="SignalP"/>
    </source>
</evidence>
<dbReference type="GO" id="GO:0005615">
    <property type="term" value="C:extracellular space"/>
    <property type="evidence" value="ECO:0007669"/>
    <property type="project" value="TreeGrafter"/>
</dbReference>
<dbReference type="EMBL" id="OV651816">
    <property type="protein sequence ID" value="CAH1110279.1"/>
    <property type="molecule type" value="Genomic_DNA"/>
</dbReference>